<dbReference type="Proteomes" id="UP000295832">
    <property type="component" value="Unassembled WGS sequence"/>
</dbReference>
<evidence type="ECO:0000256" key="9">
    <source>
        <dbReference type="ARBA" id="ARBA00022670"/>
    </source>
</evidence>
<dbReference type="GO" id="GO:0008955">
    <property type="term" value="F:peptidoglycan glycosyltransferase activity"/>
    <property type="evidence" value="ECO:0007669"/>
    <property type="project" value="UniProtKB-EC"/>
</dbReference>
<keyword evidence="20" id="KW-0511">Multifunctional enzyme</keyword>
<dbReference type="GO" id="GO:0008658">
    <property type="term" value="F:penicillin binding"/>
    <property type="evidence" value="ECO:0007669"/>
    <property type="project" value="InterPro"/>
</dbReference>
<keyword evidence="16" id="KW-0573">Peptidoglycan synthesis</keyword>
<dbReference type="EC" id="3.4.16.4" evidence="6"/>
<evidence type="ECO:0000256" key="12">
    <source>
        <dbReference type="ARBA" id="ARBA00022692"/>
    </source>
</evidence>
<feature type="transmembrane region" description="Helical" evidence="26">
    <location>
        <begin position="12"/>
        <end position="35"/>
    </location>
</feature>
<protein>
    <recommendedName>
        <fullName evidence="7">Penicillin-binding protein 1A</fullName>
        <ecNumber evidence="23">2.4.99.28</ecNumber>
        <ecNumber evidence="6">3.4.16.4</ecNumber>
    </recommendedName>
</protein>
<dbReference type="STRING" id="926561.GCA_000379025_02622"/>
<dbReference type="InterPro" id="IPR036950">
    <property type="entry name" value="PBP_transglycosylase"/>
</dbReference>
<dbReference type="PANTHER" id="PTHR32282:SF33">
    <property type="entry name" value="PEPTIDOGLYCAN GLYCOSYLTRANSFERASE"/>
    <property type="match status" value="1"/>
</dbReference>
<evidence type="ECO:0000256" key="4">
    <source>
        <dbReference type="ARBA" id="ARBA00007090"/>
    </source>
</evidence>
<dbReference type="GO" id="GO:0071555">
    <property type="term" value="P:cell wall organization"/>
    <property type="evidence" value="ECO:0007669"/>
    <property type="project" value="UniProtKB-KW"/>
</dbReference>
<dbReference type="GO" id="GO:0009252">
    <property type="term" value="P:peptidoglycan biosynthetic process"/>
    <property type="evidence" value="ECO:0007669"/>
    <property type="project" value="UniProtKB-UniPathway"/>
</dbReference>
<keyword evidence="15" id="KW-0735">Signal-anchor</keyword>
<evidence type="ECO:0000256" key="14">
    <source>
        <dbReference type="ARBA" id="ARBA00022960"/>
    </source>
</evidence>
<dbReference type="Pfam" id="PF00905">
    <property type="entry name" value="Transpeptidase"/>
    <property type="match status" value="1"/>
</dbReference>
<dbReference type="InterPro" id="IPR001460">
    <property type="entry name" value="PCN-bd_Tpept"/>
</dbReference>
<dbReference type="PANTHER" id="PTHR32282">
    <property type="entry name" value="BINDING PROTEIN TRANSPEPTIDASE, PUTATIVE-RELATED"/>
    <property type="match status" value="1"/>
</dbReference>
<dbReference type="InterPro" id="IPR050396">
    <property type="entry name" value="Glycosyltr_51/Transpeptidase"/>
</dbReference>
<comment type="pathway">
    <text evidence="25">Glycan biosynthesis.</text>
</comment>
<name>A0A4R8GVQ9_9FIRM</name>
<evidence type="ECO:0000256" key="13">
    <source>
        <dbReference type="ARBA" id="ARBA00022801"/>
    </source>
</evidence>
<keyword evidence="30" id="KW-1185">Reference proteome</keyword>
<evidence type="ECO:0000256" key="10">
    <source>
        <dbReference type="ARBA" id="ARBA00022676"/>
    </source>
</evidence>
<gene>
    <name evidence="29" type="ORF">C7959_13623</name>
</gene>
<comment type="catalytic activity">
    <reaction evidence="24">
        <text>[GlcNAc-(1-&gt;4)-Mur2Ac(oyl-L-Ala-gamma-D-Glu-L-Lys-D-Ala-D-Ala)](n)-di-trans,octa-cis-undecaprenyl diphosphate + beta-D-GlcNAc-(1-&gt;4)-Mur2Ac(oyl-L-Ala-gamma-D-Glu-L-Lys-D-Ala-D-Ala)-di-trans,octa-cis-undecaprenyl diphosphate = [GlcNAc-(1-&gt;4)-Mur2Ac(oyl-L-Ala-gamma-D-Glu-L-Lys-D-Ala-D-Ala)](n+1)-di-trans,octa-cis-undecaprenyl diphosphate + di-trans,octa-cis-undecaprenyl diphosphate + H(+)</text>
        <dbReference type="Rhea" id="RHEA:23708"/>
        <dbReference type="Rhea" id="RHEA-COMP:9602"/>
        <dbReference type="Rhea" id="RHEA-COMP:9603"/>
        <dbReference type="ChEBI" id="CHEBI:15378"/>
        <dbReference type="ChEBI" id="CHEBI:58405"/>
        <dbReference type="ChEBI" id="CHEBI:60033"/>
        <dbReference type="ChEBI" id="CHEBI:78435"/>
        <dbReference type="EC" id="2.4.99.28"/>
    </reaction>
</comment>
<evidence type="ECO:0000256" key="1">
    <source>
        <dbReference type="ARBA" id="ARBA00002624"/>
    </source>
</evidence>
<dbReference type="GO" id="GO:0009002">
    <property type="term" value="F:serine-type D-Ala-D-Ala carboxypeptidase activity"/>
    <property type="evidence" value="ECO:0007669"/>
    <property type="project" value="UniProtKB-EC"/>
</dbReference>
<comment type="similarity">
    <text evidence="4">In the C-terminal section; belongs to the transpeptidase family.</text>
</comment>
<comment type="similarity">
    <text evidence="5">In the N-terminal section; belongs to the glycosyltransferase 51 family.</text>
</comment>
<sequence length="792" mass="88992">MSNKKQKIKQLSIILVILAMAIVMGAGIGGITWIIKKSPDISNYGQWKTSESTVIYASNGKVLTKLYKENRSYVPISKIPKDLQHAIVAIEDERFYEHFGLDIKGILRAIWVDLKHMAKVEGASTITQQLARNALLSLEQTFSRKFQEMYIALQFERMYTKDEILEFYLNEISLGDIYHNAYGVQSAAKYYFNKDVWELTLAESALIAGLPKGPNAYSPYRNLEKSRNRRNIVLKKMLEHGYIAKEEYEQAIKEKIHLEKAKENNAEIAPYFVSYIRKKLIDKFGSELVYTGGLKVYTTLDLDIQNKAKETTDEALEKYIPTTTRKSGQSKLQPQLGIITIDPNTGYIKAMIGGRGDDKFNRTTQAYRQPGSSFKPFVYATAIEQGAGTGTIVDDTLKEYKTSLDDKEGASWIPKNYNNKYLGPTTLRIGLAKSINVMAVKLLDRVGIDNTIRLAKKMGIKNLVPEDRNLSLALGGLTKGVTPLEMATSYGVLATGGIKTDPIAITKVEDNNGNVIWSNETSRNIVLKESVAYLVTDMLRSAVSRGPLVWGTGWRAYLNRPMAGKTGTTSNYSDAWFVGYTPDLVTTVWIGEDSPTRMEYPKKDKQGNIIKDKNGKSQTEIVSSGEAARLWGDYMRKVVQNRPVKDFKRPDNIIAKEICIEDGLLPNQYCPPQSRREELYIEGTEPTKTGKLHKETAQIKIDKSTGLIATDYCPSDQIVTKTYQVDTGIIVDQNGVPIKKLAPETKLPLKDENGNYIYEQIPSKECDVHGPQDAGEEIKNKIFDFFNILRGR</sequence>
<evidence type="ECO:0000256" key="18">
    <source>
        <dbReference type="ARBA" id="ARBA00023136"/>
    </source>
</evidence>
<keyword evidence="11" id="KW-0808">Transferase</keyword>
<feature type="domain" description="Penicillin-binding protein transpeptidase" evidence="27">
    <location>
        <begin position="338"/>
        <end position="583"/>
    </location>
</feature>
<dbReference type="GO" id="GO:0008360">
    <property type="term" value="P:regulation of cell shape"/>
    <property type="evidence" value="ECO:0007669"/>
    <property type="project" value="UniProtKB-KW"/>
</dbReference>
<evidence type="ECO:0000256" key="17">
    <source>
        <dbReference type="ARBA" id="ARBA00022989"/>
    </source>
</evidence>
<dbReference type="InterPro" id="IPR012338">
    <property type="entry name" value="Beta-lactam/transpept-like"/>
</dbReference>
<comment type="pathway">
    <text evidence="3">Cell wall biogenesis; peptidoglycan biosynthesis.</text>
</comment>
<dbReference type="GO" id="GO:0046677">
    <property type="term" value="P:response to antibiotic"/>
    <property type="evidence" value="ECO:0007669"/>
    <property type="project" value="UniProtKB-KW"/>
</dbReference>
<evidence type="ECO:0000256" key="3">
    <source>
        <dbReference type="ARBA" id="ARBA00004752"/>
    </source>
</evidence>
<evidence type="ECO:0000313" key="29">
    <source>
        <dbReference type="EMBL" id="TDX46791.1"/>
    </source>
</evidence>
<keyword evidence="21" id="KW-0961">Cell wall biogenesis/degradation</keyword>
<keyword evidence="8" id="KW-0121">Carboxypeptidase</keyword>
<organism evidence="29 30">
    <name type="scientific">Orenia marismortui</name>
    <dbReference type="NCBI Taxonomy" id="46469"/>
    <lineage>
        <taxon>Bacteria</taxon>
        <taxon>Bacillati</taxon>
        <taxon>Bacillota</taxon>
        <taxon>Clostridia</taxon>
        <taxon>Halanaerobiales</taxon>
        <taxon>Halobacteroidaceae</taxon>
        <taxon>Orenia</taxon>
    </lineage>
</organism>
<evidence type="ECO:0000256" key="16">
    <source>
        <dbReference type="ARBA" id="ARBA00022984"/>
    </source>
</evidence>
<evidence type="ECO:0000259" key="27">
    <source>
        <dbReference type="Pfam" id="PF00905"/>
    </source>
</evidence>
<dbReference type="EC" id="2.4.99.28" evidence="23"/>
<keyword evidence="14" id="KW-0133">Cell shape</keyword>
<comment type="caution">
    <text evidence="29">The sequence shown here is derived from an EMBL/GenBank/DDBJ whole genome shotgun (WGS) entry which is preliminary data.</text>
</comment>
<evidence type="ECO:0000256" key="2">
    <source>
        <dbReference type="ARBA" id="ARBA00004401"/>
    </source>
</evidence>
<keyword evidence="17 26" id="KW-1133">Transmembrane helix</keyword>
<evidence type="ECO:0000256" key="19">
    <source>
        <dbReference type="ARBA" id="ARBA00023251"/>
    </source>
</evidence>
<evidence type="ECO:0000256" key="7">
    <source>
        <dbReference type="ARBA" id="ARBA00018638"/>
    </source>
</evidence>
<keyword evidence="18 26" id="KW-0472">Membrane</keyword>
<comment type="subcellular location">
    <subcellularLocation>
        <location evidence="2">Cell membrane</location>
        <topology evidence="2">Single-pass type II membrane protein</topology>
    </subcellularLocation>
</comment>
<dbReference type="GO" id="GO:0006508">
    <property type="term" value="P:proteolysis"/>
    <property type="evidence" value="ECO:0007669"/>
    <property type="project" value="UniProtKB-KW"/>
</dbReference>
<comment type="catalytic activity">
    <reaction evidence="22">
        <text>Preferential cleavage: (Ac)2-L-Lys-D-Ala-|-D-Ala. Also transpeptidation of peptidyl-alanyl moieties that are N-acyl substituents of D-alanine.</text>
        <dbReference type="EC" id="3.4.16.4"/>
    </reaction>
</comment>
<evidence type="ECO:0000256" key="8">
    <source>
        <dbReference type="ARBA" id="ARBA00022645"/>
    </source>
</evidence>
<dbReference type="AlphaFoldDB" id="A0A4R8GVQ9"/>
<dbReference type="FunFam" id="1.10.3810.10:FF:000001">
    <property type="entry name" value="Penicillin-binding protein 1A"/>
    <property type="match status" value="1"/>
</dbReference>
<evidence type="ECO:0000256" key="22">
    <source>
        <dbReference type="ARBA" id="ARBA00034000"/>
    </source>
</evidence>
<dbReference type="InterPro" id="IPR023346">
    <property type="entry name" value="Lysozyme-like_dom_sf"/>
</dbReference>
<dbReference type="UniPathway" id="UPA00219"/>
<evidence type="ECO:0000256" key="23">
    <source>
        <dbReference type="ARBA" id="ARBA00044770"/>
    </source>
</evidence>
<dbReference type="InterPro" id="IPR001264">
    <property type="entry name" value="Glyco_trans_51"/>
</dbReference>
<accession>A0A4R8GVQ9</accession>
<dbReference type="GO" id="GO:0005886">
    <property type="term" value="C:plasma membrane"/>
    <property type="evidence" value="ECO:0007669"/>
    <property type="project" value="UniProtKB-SubCell"/>
</dbReference>
<keyword evidence="9" id="KW-0645">Protease</keyword>
<dbReference type="NCBIfam" id="TIGR02074">
    <property type="entry name" value="PBP_1a_fam"/>
    <property type="match status" value="1"/>
</dbReference>
<reference evidence="29 30" key="1">
    <citation type="submission" date="2019-03" db="EMBL/GenBank/DDBJ databases">
        <title>Subsurface microbial communities from deep shales in Ohio and West Virginia, USA.</title>
        <authorList>
            <person name="Wrighton K."/>
        </authorList>
    </citation>
    <scope>NUCLEOTIDE SEQUENCE [LARGE SCALE GENOMIC DNA]</scope>
    <source>
        <strain evidence="29 30">MSL 6dP</strain>
    </source>
</reference>
<evidence type="ECO:0000256" key="24">
    <source>
        <dbReference type="ARBA" id="ARBA00049902"/>
    </source>
</evidence>
<keyword evidence="10" id="KW-0328">Glycosyltransferase</keyword>
<evidence type="ECO:0000256" key="20">
    <source>
        <dbReference type="ARBA" id="ARBA00023268"/>
    </source>
</evidence>
<evidence type="ECO:0000256" key="21">
    <source>
        <dbReference type="ARBA" id="ARBA00023316"/>
    </source>
</evidence>
<evidence type="ECO:0000313" key="30">
    <source>
        <dbReference type="Proteomes" id="UP000295832"/>
    </source>
</evidence>
<dbReference type="SUPFAM" id="SSF56601">
    <property type="entry name" value="beta-lactamase/transpeptidase-like"/>
    <property type="match status" value="1"/>
</dbReference>
<evidence type="ECO:0000256" key="15">
    <source>
        <dbReference type="ARBA" id="ARBA00022968"/>
    </source>
</evidence>
<dbReference type="Pfam" id="PF00912">
    <property type="entry name" value="Transgly"/>
    <property type="match status" value="1"/>
</dbReference>
<feature type="domain" description="Glycosyl transferase family 51" evidence="28">
    <location>
        <begin position="60"/>
        <end position="237"/>
    </location>
</feature>
<keyword evidence="12 26" id="KW-0812">Transmembrane</keyword>
<dbReference type="GO" id="GO:0030288">
    <property type="term" value="C:outer membrane-bounded periplasmic space"/>
    <property type="evidence" value="ECO:0007669"/>
    <property type="project" value="TreeGrafter"/>
</dbReference>
<dbReference type="EMBL" id="SOEG01000036">
    <property type="protein sequence ID" value="TDX46791.1"/>
    <property type="molecule type" value="Genomic_DNA"/>
</dbReference>
<dbReference type="SUPFAM" id="SSF53955">
    <property type="entry name" value="Lysozyme-like"/>
    <property type="match status" value="1"/>
</dbReference>
<dbReference type="Gene3D" id="1.10.3810.10">
    <property type="entry name" value="Biosynthetic peptidoglycan transglycosylase-like"/>
    <property type="match status" value="1"/>
</dbReference>
<comment type="function">
    <text evidence="1">Cell wall formation. Synthesis of cross-linked peptidoglycan from the lipid intermediates. The enzyme has a penicillin-insensitive transglycosylase N-terminal domain (formation of linear glycan strands) and a penicillin-sensitive transpeptidase C-terminal domain (cross-linking of the peptide subunits).</text>
</comment>
<evidence type="ECO:0000256" key="5">
    <source>
        <dbReference type="ARBA" id="ARBA00007739"/>
    </source>
</evidence>
<keyword evidence="13" id="KW-0378">Hydrolase</keyword>
<dbReference type="RefSeq" id="WP_134118563.1">
    <property type="nucleotide sequence ID" value="NZ_SOEG01000036.1"/>
</dbReference>
<keyword evidence="19" id="KW-0046">Antibiotic resistance</keyword>
<evidence type="ECO:0000256" key="6">
    <source>
        <dbReference type="ARBA" id="ARBA00012448"/>
    </source>
</evidence>
<evidence type="ECO:0000256" key="26">
    <source>
        <dbReference type="SAM" id="Phobius"/>
    </source>
</evidence>
<evidence type="ECO:0000259" key="28">
    <source>
        <dbReference type="Pfam" id="PF00912"/>
    </source>
</evidence>
<proteinExistence type="inferred from homology"/>
<dbReference type="Gene3D" id="3.40.710.10">
    <property type="entry name" value="DD-peptidase/beta-lactamase superfamily"/>
    <property type="match status" value="1"/>
</dbReference>
<evidence type="ECO:0000256" key="11">
    <source>
        <dbReference type="ARBA" id="ARBA00022679"/>
    </source>
</evidence>
<evidence type="ECO:0000256" key="25">
    <source>
        <dbReference type="ARBA" id="ARBA00060592"/>
    </source>
</evidence>